<dbReference type="EC" id="5.4.2.-" evidence="5"/>
<dbReference type="STRING" id="888741.HMPREF9098_1264"/>
<dbReference type="Gene3D" id="3.40.50.1240">
    <property type="entry name" value="Phosphoglycerate mutase-like"/>
    <property type="match status" value="1"/>
</dbReference>
<evidence type="ECO:0000256" key="2">
    <source>
        <dbReference type="PIRSR" id="PIRSR613078-1"/>
    </source>
</evidence>
<dbReference type="PANTHER" id="PTHR46517">
    <property type="entry name" value="FRUCTOSE-2,6-BISPHOSPHATASE TIGAR"/>
    <property type="match status" value="1"/>
</dbReference>
<dbReference type="GO" id="GO:0005829">
    <property type="term" value="C:cytosol"/>
    <property type="evidence" value="ECO:0007669"/>
    <property type="project" value="TreeGrafter"/>
</dbReference>
<dbReference type="PROSITE" id="PS00175">
    <property type="entry name" value="PG_MUTASE"/>
    <property type="match status" value="1"/>
</dbReference>
<dbReference type="InterPro" id="IPR029033">
    <property type="entry name" value="His_PPase_superfam"/>
</dbReference>
<comment type="caution">
    <text evidence="5">The sequence shown here is derived from an EMBL/GenBank/DDBJ whole genome shotgun (WGS) entry which is preliminary data.</text>
</comment>
<keyword evidence="5" id="KW-0413">Isomerase</keyword>
<dbReference type="Proteomes" id="UP000004088">
    <property type="component" value="Unassembled WGS sequence"/>
</dbReference>
<feature type="active site" description="Proton donor/acceptor" evidence="2">
    <location>
        <position position="89"/>
    </location>
</feature>
<evidence type="ECO:0000313" key="5">
    <source>
        <dbReference type="EMBL" id="EGC17248.1"/>
    </source>
</evidence>
<dbReference type="CDD" id="cd07067">
    <property type="entry name" value="HP_PGM_like"/>
    <property type="match status" value="1"/>
</dbReference>
<sequence>MRLHIYLMRHGQTEFNRQGLVQGWADSPLTEEGKAGIVQSAQYFAQHYAQRFDAAFCSTLARTQATAQLFLDTLQQGDLPIQALDDLREYRFGGFERQSSLQLQQRLAQENGFDNVDDWLYAYRHGKTHRLAETVSRIDPARQAENEQDFIARLQRGMDAVIDASPNNAHVLVVSHGMAITALLKCIDPESTAYRSVPNASLSRISYDSAAGWRIHSIGE</sequence>
<dbReference type="GO" id="GO:0045820">
    <property type="term" value="P:negative regulation of glycolytic process"/>
    <property type="evidence" value="ECO:0007669"/>
    <property type="project" value="TreeGrafter"/>
</dbReference>
<name>F0EZS9_9NEIS</name>
<evidence type="ECO:0000313" key="6">
    <source>
        <dbReference type="Proteomes" id="UP000004088"/>
    </source>
</evidence>
<evidence type="ECO:0000256" key="3">
    <source>
        <dbReference type="PIRSR" id="PIRSR613078-2"/>
    </source>
</evidence>
<dbReference type="GO" id="GO:0043456">
    <property type="term" value="P:regulation of pentose-phosphate shunt"/>
    <property type="evidence" value="ECO:0007669"/>
    <property type="project" value="TreeGrafter"/>
</dbReference>
<organism evidence="5 6">
    <name type="scientific">Kingella denitrificans ATCC 33394</name>
    <dbReference type="NCBI Taxonomy" id="888741"/>
    <lineage>
        <taxon>Bacteria</taxon>
        <taxon>Pseudomonadati</taxon>
        <taxon>Pseudomonadota</taxon>
        <taxon>Betaproteobacteria</taxon>
        <taxon>Neisseriales</taxon>
        <taxon>Neisseriaceae</taxon>
        <taxon>Kingella</taxon>
    </lineage>
</organism>
<evidence type="ECO:0000256" key="1">
    <source>
        <dbReference type="ARBA" id="ARBA00022801"/>
    </source>
</evidence>
<dbReference type="GO" id="GO:0004331">
    <property type="term" value="F:fructose-2,6-bisphosphate 2-phosphatase activity"/>
    <property type="evidence" value="ECO:0007669"/>
    <property type="project" value="TreeGrafter"/>
</dbReference>
<dbReference type="InterPro" id="IPR051695">
    <property type="entry name" value="Phosphoglycerate_Mutase"/>
</dbReference>
<dbReference type="HOGENOM" id="CLU_033323_9_0_4"/>
<dbReference type="EMBL" id="AEWV01000021">
    <property type="protein sequence ID" value="EGC17248.1"/>
    <property type="molecule type" value="Genomic_DNA"/>
</dbReference>
<protein>
    <submittedName>
        <fullName evidence="5">Phosphoglycerate mutase family protein</fullName>
        <ecNumber evidence="5">5.4.2.-</ecNumber>
    </submittedName>
</protein>
<evidence type="ECO:0000256" key="4">
    <source>
        <dbReference type="PIRSR" id="PIRSR613078-3"/>
    </source>
</evidence>
<dbReference type="SMART" id="SM00855">
    <property type="entry name" value="PGAM"/>
    <property type="match status" value="1"/>
</dbReference>
<keyword evidence="6" id="KW-1185">Reference proteome</keyword>
<dbReference type="SUPFAM" id="SSF53254">
    <property type="entry name" value="Phosphoglycerate mutase-like"/>
    <property type="match status" value="1"/>
</dbReference>
<dbReference type="InterPro" id="IPR013078">
    <property type="entry name" value="His_Pase_superF_clade-1"/>
</dbReference>
<reference evidence="5 6" key="1">
    <citation type="submission" date="2011-01" db="EMBL/GenBank/DDBJ databases">
        <authorList>
            <person name="Muzny D."/>
            <person name="Qin X."/>
            <person name="Deng J."/>
            <person name="Jiang H."/>
            <person name="Liu Y."/>
            <person name="Qu J."/>
            <person name="Song X.-Z."/>
            <person name="Zhang L."/>
            <person name="Thornton R."/>
            <person name="Coyle M."/>
            <person name="Francisco L."/>
            <person name="Jackson L."/>
            <person name="Javaid M."/>
            <person name="Korchina V."/>
            <person name="Kovar C."/>
            <person name="Mata R."/>
            <person name="Mathew T."/>
            <person name="Ngo R."/>
            <person name="Nguyen L."/>
            <person name="Nguyen N."/>
            <person name="Okwuonu G."/>
            <person name="Ongeri F."/>
            <person name="Pham C."/>
            <person name="Simmons D."/>
            <person name="Wilczek-Boney K."/>
            <person name="Hale W."/>
            <person name="Jakkamsetti A."/>
            <person name="Pham P."/>
            <person name="Ruth R."/>
            <person name="San Lucas F."/>
            <person name="Warren J."/>
            <person name="Zhang J."/>
            <person name="Zhao Z."/>
            <person name="Zhou C."/>
            <person name="Zhu D."/>
            <person name="Lee S."/>
            <person name="Bess C."/>
            <person name="Blankenburg K."/>
            <person name="Forbes L."/>
            <person name="Fu Q."/>
            <person name="Gubbala S."/>
            <person name="Hirani K."/>
            <person name="Jayaseelan J.C."/>
            <person name="Lara F."/>
            <person name="Munidasa M."/>
            <person name="Palculict T."/>
            <person name="Patil S."/>
            <person name="Pu L.-L."/>
            <person name="Saada N."/>
            <person name="Tang L."/>
            <person name="Weissenberger G."/>
            <person name="Zhu Y."/>
            <person name="Hemphill L."/>
            <person name="Shang Y."/>
            <person name="Youmans B."/>
            <person name="Ayvaz T."/>
            <person name="Ross M."/>
            <person name="Santibanez J."/>
            <person name="Aqrawi P."/>
            <person name="Gross S."/>
            <person name="Joshi V."/>
            <person name="Fowler G."/>
            <person name="Nazareth L."/>
            <person name="Reid J."/>
            <person name="Worley K."/>
            <person name="Petrosino J."/>
            <person name="Highlander S."/>
            <person name="Gibbs R."/>
        </authorList>
    </citation>
    <scope>NUCLEOTIDE SEQUENCE [LARGE SCALE GENOMIC DNA]</scope>
    <source>
        <strain evidence="5 6">ATCC 33394</strain>
    </source>
</reference>
<dbReference type="RefSeq" id="WP_003782799.1">
    <property type="nucleotide sequence ID" value="NZ_GL870929.1"/>
</dbReference>
<accession>F0EZS9</accession>
<dbReference type="InterPro" id="IPR001345">
    <property type="entry name" value="PG/BPGM_mutase_AS"/>
</dbReference>
<keyword evidence="1" id="KW-0378">Hydrolase</keyword>
<feature type="binding site" evidence="3">
    <location>
        <begin position="9"/>
        <end position="16"/>
    </location>
    <ligand>
        <name>substrate</name>
    </ligand>
</feature>
<gene>
    <name evidence="5" type="primary">gpmB</name>
    <name evidence="5" type="ORF">HMPREF9098_1264</name>
</gene>
<feature type="site" description="Transition state stabilizer" evidence="4">
    <location>
        <position position="176"/>
    </location>
</feature>
<feature type="binding site" evidence="3">
    <location>
        <position position="62"/>
    </location>
    <ligand>
        <name>substrate</name>
    </ligand>
</feature>
<proteinExistence type="predicted"/>
<dbReference type="PANTHER" id="PTHR46517:SF1">
    <property type="entry name" value="FRUCTOSE-2,6-BISPHOSPHATASE TIGAR"/>
    <property type="match status" value="1"/>
</dbReference>
<feature type="active site" description="Tele-phosphohistidine intermediate" evidence="2">
    <location>
        <position position="10"/>
    </location>
</feature>
<dbReference type="Pfam" id="PF00300">
    <property type="entry name" value="His_Phos_1"/>
    <property type="match status" value="1"/>
</dbReference>
<dbReference type="GO" id="GO:0016853">
    <property type="term" value="F:isomerase activity"/>
    <property type="evidence" value="ECO:0007669"/>
    <property type="project" value="UniProtKB-KW"/>
</dbReference>
<dbReference type="AlphaFoldDB" id="F0EZS9"/>